<accession>A0A067YEW0</accession>
<dbReference type="EMBL" id="KF530058">
    <property type="protein sequence ID" value="AHA90830.1"/>
    <property type="molecule type" value="Genomic_RNA"/>
</dbReference>
<dbReference type="GeneID" id="19737440"/>
<evidence type="ECO:0000256" key="1">
    <source>
        <dbReference type="SAM" id="MobiDB-lite"/>
    </source>
</evidence>
<feature type="region of interest" description="Disordered" evidence="1">
    <location>
        <begin position="38"/>
        <end position="271"/>
    </location>
</feature>
<feature type="compositionally biased region" description="Basic and acidic residues" evidence="1">
    <location>
        <begin position="133"/>
        <end position="168"/>
    </location>
</feature>
<reference evidence="2 3" key="1">
    <citation type="journal article" date="2014" name="Am. J. Trop. Med. Hyg.">
        <title>Whole genome analysis of sierra nevada virus, a novel mononegavirus in the family nyamiviridae.</title>
        <authorList>
            <person name="Rogers M.B."/>
            <person name="Cui L."/>
            <person name="Fitch A."/>
            <person name="Popov V."/>
            <person name="Travassos da Rosa A.P."/>
            <person name="Vasilakis N."/>
            <person name="Tesh R.B."/>
            <person name="Ghedin E."/>
        </authorList>
    </citation>
    <scope>NUCLEOTIDE SEQUENCE [LARGE SCALE GENOMIC DNA]</scope>
</reference>
<organism evidence="2 3">
    <name type="scientific">Sierra Nevada virus</name>
    <dbReference type="NCBI Taxonomy" id="1424280"/>
    <lineage>
        <taxon>Viruses</taxon>
        <taxon>Riboviria</taxon>
        <taxon>Orthornavirae</taxon>
        <taxon>Negarnaviricota</taxon>
        <taxon>Haploviricotina</taxon>
        <taxon>Monjiviricetes</taxon>
        <taxon>Mononegavirales</taxon>
        <taxon>Nyamiviridae</taxon>
        <taxon>Nyavirus</taxon>
        <taxon>Nyavirus sierranevadaense</taxon>
    </lineage>
</organism>
<dbReference type="Proteomes" id="UP000127615">
    <property type="component" value="Segment"/>
</dbReference>
<proteinExistence type="predicted"/>
<feature type="compositionally biased region" description="Basic and acidic residues" evidence="1">
    <location>
        <begin position="177"/>
        <end position="229"/>
    </location>
</feature>
<keyword evidence="3" id="KW-1185">Reference proteome</keyword>
<feature type="compositionally biased region" description="Basic residues" evidence="1">
    <location>
        <begin position="105"/>
        <end position="118"/>
    </location>
</feature>
<protein>
    <submittedName>
        <fullName evidence="2">P protein</fullName>
    </submittedName>
</protein>
<gene>
    <name evidence="2" type="ORF">SenV_gp4</name>
</gene>
<sequence>MEDLMAAFKGPTPEELAQADALKNEAIEKLEMTIDTAYEEGVKAGRIRPSSDSEDDEARKRKKHKKKKRQKLAATEPDWPPKPSEPEWDMQDLTELYSEEDHSGGRTKKKKEKKKRPSPAHNDQAEDNAEGTGPDKEEEAARKRAEREAEAKEKEKAQLAEQERERERSRRRKERALRREAEEARKAKTHSAGDAREERRGQPQAERREERAPQRDPPRAAPRETEKGSGRTATGQAATEGTRKAAPTWDSDEEPKTPRWSPRTPREGSPVYATILKKSSAEEELRTAETALQQRTISLILQKIDGLQGSVDSLRRSVSELVELIQGERLEKIQLLNDVNLLKRDLMVAKSPVAPGARVQQNQLVRLAGPAVTPSILSKPQVGGGSKRSFAPLGDIKI</sequence>
<dbReference type="KEGG" id="vg:19737440"/>
<feature type="compositionally biased region" description="Basic residues" evidence="1">
    <location>
        <begin position="60"/>
        <end position="71"/>
    </location>
</feature>
<evidence type="ECO:0000313" key="3">
    <source>
        <dbReference type="Proteomes" id="UP000127615"/>
    </source>
</evidence>
<name>A0A067YEW0_9MONO</name>
<dbReference type="RefSeq" id="YP_009044204.1">
    <property type="nucleotide sequence ID" value="NC_024376.1"/>
</dbReference>
<evidence type="ECO:0000313" key="2">
    <source>
        <dbReference type="EMBL" id="AHA90830.1"/>
    </source>
</evidence>